<gene>
    <name evidence="1" type="ORF">FRZ00_10815</name>
</gene>
<accession>A0A5N5WBV9</accession>
<protein>
    <submittedName>
        <fullName evidence="1">Uncharacterized protein</fullName>
    </submittedName>
</protein>
<evidence type="ECO:0000313" key="1">
    <source>
        <dbReference type="EMBL" id="KAB7847823.1"/>
    </source>
</evidence>
<dbReference type="AlphaFoldDB" id="A0A5N5WBV9"/>
<organism evidence="1 2">
    <name type="scientific">Streptomyces mobaraensis</name>
    <name type="common">Streptoverticillium mobaraense</name>
    <dbReference type="NCBI Taxonomy" id="35621"/>
    <lineage>
        <taxon>Bacteria</taxon>
        <taxon>Bacillati</taxon>
        <taxon>Actinomycetota</taxon>
        <taxon>Actinomycetes</taxon>
        <taxon>Kitasatosporales</taxon>
        <taxon>Streptomycetaceae</taxon>
        <taxon>Streptomyces</taxon>
    </lineage>
</organism>
<proteinExistence type="predicted"/>
<evidence type="ECO:0000313" key="2">
    <source>
        <dbReference type="Proteomes" id="UP000327000"/>
    </source>
</evidence>
<dbReference type="Proteomes" id="UP000327000">
    <property type="component" value="Unassembled WGS sequence"/>
</dbReference>
<dbReference type="RefSeq" id="WP_152263241.1">
    <property type="nucleotide sequence ID" value="NZ_VOKX01000015.1"/>
</dbReference>
<comment type="caution">
    <text evidence="1">The sequence shown here is derived from an EMBL/GenBank/DDBJ whole genome shotgun (WGS) entry which is preliminary data.</text>
</comment>
<keyword evidence="2" id="KW-1185">Reference proteome</keyword>
<name>A0A5N5WBV9_STRMB</name>
<sequence>MGIKGRLGNVGGALTQAASAGKAAAERAAAAGREAAGRSATAGRTAADAGRDRLAAGGDWVMEALERLGAPDAPATRPWKVSLGTLIGSHPLVPAALAKPLRLLDRFGAVCVGPDSVGFDGEDIPWDKVVEIRMVGGYRSLTKDVIDGAFEGVRRVLIAVPGRDWVLDRVAEALTTLLFRRLRGADETGTVQDVLVPGEIVYRGALGRKKSCEASLYPLAFLLGSPAVVHGLLTTAEARGVAVVRPEGGIDVVELAVLRELEARAGGGPAKTLTTATTAP</sequence>
<reference evidence="1 2" key="1">
    <citation type="journal article" date="2019" name="Microb. Cell Fact.">
        <title>Exploring novel herbicidin analogues by transcriptional regulator overexpression and MS/MS molecular networking.</title>
        <authorList>
            <person name="Shi Y."/>
            <person name="Gu R."/>
            <person name="Li Y."/>
            <person name="Wang X."/>
            <person name="Ren W."/>
            <person name="Li X."/>
            <person name="Wang L."/>
            <person name="Xie Y."/>
            <person name="Hong B."/>
        </authorList>
    </citation>
    <scope>NUCLEOTIDE SEQUENCE [LARGE SCALE GENOMIC DNA]</scope>
    <source>
        <strain evidence="1 2">US-43</strain>
    </source>
</reference>
<dbReference type="EMBL" id="VOKX01000015">
    <property type="protein sequence ID" value="KAB7847823.1"/>
    <property type="molecule type" value="Genomic_DNA"/>
</dbReference>
<dbReference type="OrthoDB" id="4827344at2"/>